<keyword evidence="1" id="KW-0472">Membrane</keyword>
<accession>A0A3L7JUS9</accession>
<evidence type="ECO:0000313" key="2">
    <source>
        <dbReference type="EMBL" id="RLQ94637.1"/>
    </source>
</evidence>
<gene>
    <name evidence="2" type="ORF">D9X91_13975</name>
</gene>
<dbReference type="OrthoDB" id="2182676at2"/>
<comment type="caution">
    <text evidence="2">The sequence shown here is derived from an EMBL/GenBank/DDBJ whole genome shotgun (WGS) entry which is preliminary data.</text>
</comment>
<evidence type="ECO:0000256" key="1">
    <source>
        <dbReference type="SAM" id="Phobius"/>
    </source>
</evidence>
<name>A0A3L7JUS9_9BACI</name>
<proteinExistence type="predicted"/>
<keyword evidence="1" id="KW-0812">Transmembrane</keyword>
<feature type="transmembrane region" description="Helical" evidence="1">
    <location>
        <begin position="145"/>
        <end position="171"/>
    </location>
</feature>
<feature type="transmembrane region" description="Helical" evidence="1">
    <location>
        <begin position="20"/>
        <end position="39"/>
    </location>
</feature>
<sequence>MNAWNGTFYSLFVWITRFAYLQLLWLLFMLAGGIIFGFYPSTNAMFAIVRDWLRGKTDEPLFRSFASYFKREFWKSNRLGFIITAFVLLIVLDFVYFQMTGNTQLSWTKVPLFAFMLLFLLFLLYLFPSFAHFDLSVRQLLKQTLLIMLVKPFHSMLMLLSFFCLFLLMYFVPALGFIFGGSSYTFITMSISLHAFNSLQRENGE</sequence>
<organism evidence="2 3">
    <name type="scientific">Falsibacillus albus</name>
    <dbReference type="NCBI Taxonomy" id="2478915"/>
    <lineage>
        <taxon>Bacteria</taxon>
        <taxon>Bacillati</taxon>
        <taxon>Bacillota</taxon>
        <taxon>Bacilli</taxon>
        <taxon>Bacillales</taxon>
        <taxon>Bacillaceae</taxon>
        <taxon>Falsibacillus</taxon>
    </lineage>
</organism>
<dbReference type="AlphaFoldDB" id="A0A3L7JUS9"/>
<feature type="transmembrane region" description="Helical" evidence="1">
    <location>
        <begin position="79"/>
        <end position="99"/>
    </location>
</feature>
<dbReference type="Proteomes" id="UP000276770">
    <property type="component" value="Unassembled WGS sequence"/>
</dbReference>
<feature type="transmembrane region" description="Helical" evidence="1">
    <location>
        <begin position="111"/>
        <end position="133"/>
    </location>
</feature>
<protein>
    <submittedName>
        <fullName evidence="2">DUF624 domain-containing protein</fullName>
    </submittedName>
</protein>
<dbReference type="RefSeq" id="WP_121681250.1">
    <property type="nucleotide sequence ID" value="NZ_RCVZ01000009.1"/>
</dbReference>
<dbReference type="EMBL" id="RCVZ01000009">
    <property type="protein sequence ID" value="RLQ94637.1"/>
    <property type="molecule type" value="Genomic_DNA"/>
</dbReference>
<dbReference type="Pfam" id="PF04854">
    <property type="entry name" value="DUF624"/>
    <property type="match status" value="1"/>
</dbReference>
<evidence type="ECO:0000313" key="3">
    <source>
        <dbReference type="Proteomes" id="UP000276770"/>
    </source>
</evidence>
<keyword evidence="3" id="KW-1185">Reference proteome</keyword>
<keyword evidence="1" id="KW-1133">Transmembrane helix</keyword>
<reference evidence="2 3" key="1">
    <citation type="submission" date="2018-10" db="EMBL/GenBank/DDBJ databases">
        <title>Falsibacillus sp. genome draft.</title>
        <authorList>
            <person name="Shi S."/>
        </authorList>
    </citation>
    <scope>NUCLEOTIDE SEQUENCE [LARGE SCALE GENOMIC DNA]</scope>
    <source>
        <strain evidence="2 3">GY 10110</strain>
    </source>
</reference>
<dbReference type="InterPro" id="IPR006938">
    <property type="entry name" value="DUF624"/>
</dbReference>